<evidence type="ECO:0000256" key="1">
    <source>
        <dbReference type="SAM" id="MobiDB-lite"/>
    </source>
</evidence>
<dbReference type="GO" id="GO:0010090">
    <property type="term" value="P:trichome morphogenesis"/>
    <property type="evidence" value="ECO:0007669"/>
    <property type="project" value="InterPro"/>
</dbReference>
<dbReference type="Proteomes" id="UP001206925">
    <property type="component" value="Unassembled WGS sequence"/>
</dbReference>
<evidence type="ECO:0008006" key="5">
    <source>
        <dbReference type="Google" id="ProtNLM"/>
    </source>
</evidence>
<feature type="transmembrane region" description="Helical" evidence="2">
    <location>
        <begin position="623"/>
        <end position="645"/>
    </location>
</feature>
<feature type="transmembrane region" description="Helical" evidence="2">
    <location>
        <begin position="577"/>
        <end position="602"/>
    </location>
</feature>
<dbReference type="PANTHER" id="PTHR35322">
    <property type="entry name" value="PROTEIN CPR-5"/>
    <property type="match status" value="1"/>
</dbReference>
<feature type="region of interest" description="Disordered" evidence="1">
    <location>
        <begin position="46"/>
        <end position="83"/>
    </location>
</feature>
<keyword evidence="2" id="KW-1133">Transmembrane helix</keyword>
<feature type="compositionally biased region" description="Polar residues" evidence="1">
    <location>
        <begin position="53"/>
        <end position="66"/>
    </location>
</feature>
<keyword evidence="2" id="KW-0472">Membrane</keyword>
<evidence type="ECO:0000313" key="4">
    <source>
        <dbReference type="Proteomes" id="UP001206925"/>
    </source>
</evidence>
<organism evidence="3 4">
    <name type="scientific">Ambrosia artemisiifolia</name>
    <name type="common">Common ragweed</name>
    <dbReference type="NCBI Taxonomy" id="4212"/>
    <lineage>
        <taxon>Eukaryota</taxon>
        <taxon>Viridiplantae</taxon>
        <taxon>Streptophyta</taxon>
        <taxon>Embryophyta</taxon>
        <taxon>Tracheophyta</taxon>
        <taxon>Spermatophyta</taxon>
        <taxon>Magnoliopsida</taxon>
        <taxon>eudicotyledons</taxon>
        <taxon>Gunneridae</taxon>
        <taxon>Pentapetalae</taxon>
        <taxon>asterids</taxon>
        <taxon>campanulids</taxon>
        <taxon>Asterales</taxon>
        <taxon>Asteraceae</taxon>
        <taxon>Asteroideae</taxon>
        <taxon>Heliantheae alliance</taxon>
        <taxon>Heliantheae</taxon>
        <taxon>Ambrosia</taxon>
    </lineage>
</organism>
<evidence type="ECO:0000313" key="3">
    <source>
        <dbReference type="EMBL" id="KAI7757704.1"/>
    </source>
</evidence>
<dbReference type="InterPro" id="IPR044708">
    <property type="entry name" value="CPR5"/>
</dbReference>
<keyword evidence="2" id="KW-0812">Transmembrane</keyword>
<protein>
    <recommendedName>
        <fullName evidence="5">Protein CPR-5</fullName>
    </recommendedName>
</protein>
<feature type="transmembrane region" description="Helical" evidence="2">
    <location>
        <begin position="546"/>
        <end position="565"/>
    </location>
</feature>
<proteinExistence type="predicted"/>
<accession>A0AAD5GYK5</accession>
<feature type="transmembrane region" description="Helical" evidence="2">
    <location>
        <begin position="451"/>
        <end position="471"/>
    </location>
</feature>
<sequence length="662" mass="73724">METPPPLPPQPLPINAAGVISTVANHNTTITKPNTTTLINKKIKNIKNKRNHVSTNPPQQSSLNPASSSSSSSSTVLHSRTKGVRLSTKYRNPRVYNGGSRRQNSGEADALALPLGMSIAAFVAQKPWARKQVGVFKDLFFLCLLAFFEVVYGIGVCGVVPEAGTIFLGFYPLKSGMVRLLGWSGSSFLEFDIGCRVQRRRYKVLEKKDTTAEKMSADHLSELWLEHPAENFSAVDYMMLICTLAVKESLSNVFGDKFDSFVSNFERSFQSTLMTLRVINESSGNRERSYLHAESSSNDFHFNMKEQTSTSNHQEQATLVGLEEENNVQRHPIYNELAAHDSINGQNSQQLACVPPNRLHSGVSYSQSSTLATFERSVSEQARSNDLKALELSLNIKKMRLKEAQLAVDCDSNVLERFKLSMGISKANFRAEKFKTELQDSRHAQLLRKCVDCLVAGLLIMVACLAYGTYIHSHQRLVEANESCMVVKESSSWWTPKSVSSFSSAFQVLRCQVQVISRMLFGILMIIAIIFLLVQRSGTMNQTMPVTFILLLLGIGCGFAGKFCIDTLGGSGTHWLFFWEIICVVHLFANLCTSTLFLILHGPVTVVDQSSTRMVFPYWFRRVVFYAALLVYLPLICGLIPFAGVGEWVEHFVSLVVGRVSD</sequence>
<dbReference type="PANTHER" id="PTHR35322:SF2">
    <property type="entry name" value="PROTEIN CPR-5"/>
    <property type="match status" value="1"/>
</dbReference>
<feature type="transmembrane region" description="Helical" evidence="2">
    <location>
        <begin position="139"/>
        <end position="171"/>
    </location>
</feature>
<evidence type="ECO:0000256" key="2">
    <source>
        <dbReference type="SAM" id="Phobius"/>
    </source>
</evidence>
<dbReference type="GO" id="GO:0010150">
    <property type="term" value="P:leaf senescence"/>
    <property type="evidence" value="ECO:0007669"/>
    <property type="project" value="InterPro"/>
</dbReference>
<dbReference type="EMBL" id="JAMZMK010000082">
    <property type="protein sequence ID" value="KAI7757704.1"/>
    <property type="molecule type" value="Genomic_DNA"/>
</dbReference>
<reference evidence="3" key="1">
    <citation type="submission" date="2022-06" db="EMBL/GenBank/DDBJ databases">
        <title>Uncovering the hologenomic basis of an extraordinary plant invasion.</title>
        <authorList>
            <person name="Bieker V.C."/>
            <person name="Martin M.D."/>
            <person name="Gilbert T."/>
            <person name="Hodgins K."/>
            <person name="Battlay P."/>
            <person name="Petersen B."/>
            <person name="Wilson J."/>
        </authorList>
    </citation>
    <scope>NUCLEOTIDE SEQUENCE</scope>
    <source>
        <strain evidence="3">AA19_3_7</strain>
        <tissue evidence="3">Leaf</tissue>
    </source>
</reference>
<dbReference type="GO" id="GO:0006952">
    <property type="term" value="P:defense response"/>
    <property type="evidence" value="ECO:0007669"/>
    <property type="project" value="InterPro"/>
</dbReference>
<name>A0AAD5GYK5_AMBAR</name>
<dbReference type="AlphaFoldDB" id="A0AAD5GYK5"/>
<comment type="caution">
    <text evidence="3">The sequence shown here is derived from an EMBL/GenBank/DDBJ whole genome shotgun (WGS) entry which is preliminary data.</text>
</comment>
<keyword evidence="4" id="KW-1185">Reference proteome</keyword>
<feature type="transmembrane region" description="Helical" evidence="2">
    <location>
        <begin position="515"/>
        <end position="534"/>
    </location>
</feature>
<gene>
    <name evidence="3" type="ORF">M8C21_027259</name>
</gene>